<evidence type="ECO:0000313" key="8">
    <source>
        <dbReference type="EnsemblMetazoa" id="XP_019759019.1"/>
    </source>
</evidence>
<evidence type="ECO:0000256" key="2">
    <source>
        <dbReference type="ARBA" id="ARBA00022517"/>
    </source>
</evidence>
<dbReference type="SUPFAM" id="SSF144210">
    <property type="entry name" value="Nop10-like SnoRNP"/>
    <property type="match status" value="1"/>
</dbReference>
<keyword evidence="2" id="KW-0690">Ribosome biogenesis</keyword>
<dbReference type="STRING" id="77166.N6UAL9"/>
<dbReference type="EMBL" id="KB632083">
    <property type="protein sequence ID" value="ERL88615.1"/>
    <property type="molecule type" value="Genomic_DNA"/>
</dbReference>
<evidence type="ECO:0000313" key="6">
    <source>
        <dbReference type="EMBL" id="ENN77686.1"/>
    </source>
</evidence>
<dbReference type="HOGENOM" id="CLU_184680_1_0_1"/>
<evidence type="ECO:0000313" key="10">
    <source>
        <dbReference type="Proteomes" id="UP000030742"/>
    </source>
</evidence>
<reference evidence="9 10" key="1">
    <citation type="journal article" date="2013" name="Genome Biol.">
        <title>Draft genome of the mountain pine beetle, Dendroctonus ponderosae Hopkins, a major forest pest.</title>
        <authorList>
            <person name="Keeling C.I."/>
            <person name="Yuen M.M."/>
            <person name="Liao N.Y."/>
            <person name="Docking T.R."/>
            <person name="Chan S.K."/>
            <person name="Taylor G.A."/>
            <person name="Palmquist D.L."/>
            <person name="Jackman S.D."/>
            <person name="Nguyen A."/>
            <person name="Li M."/>
            <person name="Henderson H."/>
            <person name="Janes J.K."/>
            <person name="Zhao Y."/>
            <person name="Pandoh P."/>
            <person name="Moore R."/>
            <person name="Sperling F.A."/>
            <person name="Huber D.P."/>
            <person name="Birol I."/>
            <person name="Jones S.J."/>
            <person name="Bohlmann J."/>
        </authorList>
    </citation>
    <scope>NUCLEOTIDE SEQUENCE</scope>
</reference>
<keyword evidence="9" id="KW-1185">Reference proteome</keyword>
<dbReference type="PANTHER" id="PTHR13305:SF0">
    <property type="entry name" value="H_ACA RIBONUCLEOPROTEIN COMPLEX SUBUNIT 3"/>
    <property type="match status" value="1"/>
</dbReference>
<dbReference type="InterPro" id="IPR036756">
    <property type="entry name" value="H/ACA_rnp_Nop10_sf"/>
</dbReference>
<dbReference type="Proteomes" id="UP000019118">
    <property type="component" value="Unassembled WGS sequence"/>
</dbReference>
<gene>
    <name evidence="8" type="primary">109536968</name>
    <name evidence="7" type="ORF">D910_06000</name>
    <name evidence="6" type="ORF">YQE_05836</name>
</gene>
<dbReference type="OrthoDB" id="13807at2759"/>
<dbReference type="PANTHER" id="PTHR13305">
    <property type="entry name" value="RIBOSOME BIOGENESIS PROTEIN NOP10"/>
    <property type="match status" value="1"/>
</dbReference>
<evidence type="ECO:0000256" key="4">
    <source>
        <dbReference type="ARBA" id="ARBA00023274"/>
    </source>
</evidence>
<dbReference type="Gene3D" id="4.10.80.300">
    <property type="match status" value="1"/>
</dbReference>
<proteinExistence type="inferred from homology"/>
<evidence type="ECO:0000256" key="1">
    <source>
        <dbReference type="ARBA" id="ARBA00009462"/>
    </source>
</evidence>
<evidence type="ECO:0000256" key="3">
    <source>
        <dbReference type="ARBA" id="ARBA00022552"/>
    </source>
</evidence>
<dbReference type="GO" id="GO:0031429">
    <property type="term" value="C:box H/ACA snoRNP complex"/>
    <property type="evidence" value="ECO:0007669"/>
    <property type="project" value="TreeGrafter"/>
</dbReference>
<protein>
    <recommendedName>
        <fullName evidence="5">Nucleolar protein 10</fullName>
    </recommendedName>
</protein>
<dbReference type="GO" id="GO:0070034">
    <property type="term" value="F:telomerase RNA binding"/>
    <property type="evidence" value="ECO:0007669"/>
    <property type="project" value="TreeGrafter"/>
</dbReference>
<dbReference type="InterPro" id="IPR007264">
    <property type="entry name" value="H/ACA_rnp_Nop10"/>
</dbReference>
<dbReference type="OMA" id="HRIIIKK"/>
<dbReference type="AlphaFoldDB" id="N6UAL9"/>
<sequence>MYLMYYIDDTGKRVYTLQKVGPKGVPTESAHPARFSPEDSYSKPRIIIKTRFGILKTQTPEPAY</sequence>
<dbReference type="KEGG" id="dpa:109536968"/>
<dbReference type="EnsemblMetazoa" id="XM_019903460.1">
    <property type="protein sequence ID" value="XP_019759019.1"/>
    <property type="gene ID" value="LOC109536968"/>
</dbReference>
<name>N6UAL9_DENPD</name>
<dbReference type="Proteomes" id="UP000030742">
    <property type="component" value="Unassembled WGS sequence"/>
</dbReference>
<organism evidence="6">
    <name type="scientific">Dendroctonus ponderosae</name>
    <name type="common">Mountain pine beetle</name>
    <dbReference type="NCBI Taxonomy" id="77166"/>
    <lineage>
        <taxon>Eukaryota</taxon>
        <taxon>Metazoa</taxon>
        <taxon>Ecdysozoa</taxon>
        <taxon>Arthropoda</taxon>
        <taxon>Hexapoda</taxon>
        <taxon>Insecta</taxon>
        <taxon>Pterygota</taxon>
        <taxon>Neoptera</taxon>
        <taxon>Endopterygota</taxon>
        <taxon>Coleoptera</taxon>
        <taxon>Polyphaga</taxon>
        <taxon>Cucujiformia</taxon>
        <taxon>Curculionidae</taxon>
        <taxon>Scolytinae</taxon>
        <taxon>Dendroctonus</taxon>
    </lineage>
</organism>
<evidence type="ECO:0000256" key="5">
    <source>
        <dbReference type="ARBA" id="ARBA00030185"/>
    </source>
</evidence>
<evidence type="ECO:0000313" key="7">
    <source>
        <dbReference type="EMBL" id="ERL88615.1"/>
    </source>
</evidence>
<dbReference type="GO" id="GO:1904874">
    <property type="term" value="P:positive regulation of telomerase RNA localization to Cajal body"/>
    <property type="evidence" value="ECO:0007669"/>
    <property type="project" value="TreeGrafter"/>
</dbReference>
<dbReference type="GO" id="GO:0030515">
    <property type="term" value="F:snoRNA binding"/>
    <property type="evidence" value="ECO:0007669"/>
    <property type="project" value="InterPro"/>
</dbReference>
<keyword evidence="3" id="KW-0698">rRNA processing</keyword>
<dbReference type="GO" id="GO:0031118">
    <property type="term" value="P:rRNA pseudouridine synthesis"/>
    <property type="evidence" value="ECO:0007669"/>
    <property type="project" value="TreeGrafter"/>
</dbReference>
<comment type="similarity">
    <text evidence="1">Belongs to the NOP10 family.</text>
</comment>
<dbReference type="Pfam" id="PF04135">
    <property type="entry name" value="Nop10p"/>
    <property type="match status" value="1"/>
</dbReference>
<keyword evidence="4" id="KW-0687">Ribonucleoprotein</keyword>
<accession>N6UAL9</accession>
<evidence type="ECO:0000313" key="9">
    <source>
        <dbReference type="Proteomes" id="UP000019118"/>
    </source>
</evidence>
<reference evidence="8" key="2">
    <citation type="submission" date="2024-08" db="UniProtKB">
        <authorList>
            <consortium name="EnsemblMetazoa"/>
        </authorList>
    </citation>
    <scope>IDENTIFICATION</scope>
</reference>
<dbReference type="GO" id="GO:0031120">
    <property type="term" value="P:snRNA pseudouridine synthesis"/>
    <property type="evidence" value="ECO:0007669"/>
    <property type="project" value="TreeGrafter"/>
</dbReference>
<feature type="non-terminal residue" evidence="6">
    <location>
        <position position="1"/>
    </location>
</feature>
<dbReference type="EMBL" id="KB740940">
    <property type="protein sequence ID" value="ENN77686.1"/>
    <property type="molecule type" value="Genomic_DNA"/>
</dbReference>